<reference evidence="1" key="3">
    <citation type="submission" date="2025-09" db="UniProtKB">
        <authorList>
            <consortium name="Ensembl"/>
        </authorList>
    </citation>
    <scope>IDENTIFICATION</scope>
</reference>
<sequence length="194" mass="21835">YGNLHLPLLQTKLTWNKTSMSQIGKLAQVINKINYSIDMVGISECRLPGANSMRIAKEKKIMLYSGMPKGSKEGVVLILGEAARHALLNWEPINSRLLCARFQMRYIKMIIVQCYAPTNKYSDEDKDSFYNALQDINGRVPQHDILIVMGDLNAKVGSINENVSEVMGTHGISMRNENCERLIELCQLNHLVIG</sequence>
<protein>
    <recommendedName>
        <fullName evidence="3">Endonuclease/exonuclease/phosphatase domain-containing protein</fullName>
    </recommendedName>
</protein>
<dbReference type="SUPFAM" id="SSF56219">
    <property type="entry name" value="DNase I-like"/>
    <property type="match status" value="1"/>
</dbReference>
<dbReference type="InterPro" id="IPR036691">
    <property type="entry name" value="Endo/exonu/phosph_ase_sf"/>
</dbReference>
<evidence type="ECO:0008006" key="3">
    <source>
        <dbReference type="Google" id="ProtNLM"/>
    </source>
</evidence>
<proteinExistence type="predicted"/>
<dbReference type="EMBL" id="AFYH01168193">
    <property type="status" value="NOT_ANNOTATED_CDS"/>
    <property type="molecule type" value="Genomic_DNA"/>
</dbReference>
<dbReference type="PANTHER" id="PTHR23227:SF67">
    <property type="entry name" value="CRANIOFACIAL DEVELOPMENT PROTEIN 2-LIKE"/>
    <property type="match status" value="1"/>
</dbReference>
<dbReference type="GeneTree" id="ENSGT00940000163895"/>
<organism evidence="1 2">
    <name type="scientific">Latimeria chalumnae</name>
    <name type="common">Coelacanth</name>
    <dbReference type="NCBI Taxonomy" id="7897"/>
    <lineage>
        <taxon>Eukaryota</taxon>
        <taxon>Metazoa</taxon>
        <taxon>Chordata</taxon>
        <taxon>Craniata</taxon>
        <taxon>Vertebrata</taxon>
        <taxon>Euteleostomi</taxon>
        <taxon>Coelacanthiformes</taxon>
        <taxon>Coelacanthidae</taxon>
        <taxon>Latimeria</taxon>
    </lineage>
</organism>
<dbReference type="AlphaFoldDB" id="H3ARA9"/>
<dbReference type="eggNOG" id="KOG1075">
    <property type="taxonomic scope" value="Eukaryota"/>
</dbReference>
<dbReference type="Gene3D" id="3.60.10.10">
    <property type="entry name" value="Endonuclease/exonuclease/phosphatase"/>
    <property type="match status" value="1"/>
</dbReference>
<dbReference type="HOGENOM" id="CLU_000680_8_2_1"/>
<accession>H3ARA9</accession>
<dbReference type="Proteomes" id="UP000008672">
    <property type="component" value="Unassembled WGS sequence"/>
</dbReference>
<name>H3ARA9_LATCH</name>
<dbReference type="InterPro" id="IPR027124">
    <property type="entry name" value="Swc5/CFDP1/2"/>
</dbReference>
<reference evidence="2" key="1">
    <citation type="submission" date="2011-08" db="EMBL/GenBank/DDBJ databases">
        <title>The draft genome of Latimeria chalumnae.</title>
        <authorList>
            <person name="Di Palma F."/>
            <person name="Alfoldi J."/>
            <person name="Johnson J."/>
            <person name="Berlin A."/>
            <person name="Gnerre S."/>
            <person name="Jaffe D."/>
            <person name="MacCallum I."/>
            <person name="Young S."/>
            <person name="Walker B.J."/>
            <person name="Lander E."/>
            <person name="Lindblad-Toh K."/>
        </authorList>
    </citation>
    <scope>NUCLEOTIDE SEQUENCE [LARGE SCALE GENOMIC DNA]</scope>
    <source>
        <strain evidence="2">Wild caught</strain>
    </source>
</reference>
<reference evidence="1" key="2">
    <citation type="submission" date="2025-08" db="UniProtKB">
        <authorList>
            <consortium name="Ensembl"/>
        </authorList>
    </citation>
    <scope>IDENTIFICATION</scope>
</reference>
<dbReference type="OMA" id="MVGISEC"/>
<keyword evidence="2" id="KW-1185">Reference proteome</keyword>
<evidence type="ECO:0000313" key="2">
    <source>
        <dbReference type="Proteomes" id="UP000008672"/>
    </source>
</evidence>
<dbReference type="STRING" id="7897.ENSLACP00000012180"/>
<dbReference type="Ensembl" id="ENSLACT00000012272.1">
    <property type="protein sequence ID" value="ENSLACP00000012180.1"/>
    <property type="gene ID" value="ENSLACG00000010720.1"/>
</dbReference>
<dbReference type="InParanoid" id="H3ARA9"/>
<dbReference type="CDD" id="cd09076">
    <property type="entry name" value="L1-EN"/>
    <property type="match status" value="1"/>
</dbReference>
<dbReference type="PANTHER" id="PTHR23227">
    <property type="entry name" value="BUCENTAUR RELATED"/>
    <property type="match status" value="1"/>
</dbReference>
<evidence type="ECO:0000313" key="1">
    <source>
        <dbReference type="Ensembl" id="ENSLACP00000012180.1"/>
    </source>
</evidence>